<evidence type="ECO:0000256" key="1">
    <source>
        <dbReference type="ARBA" id="ARBA00010641"/>
    </source>
</evidence>
<feature type="domain" description="RNA polymerase sigma-70 region 4" evidence="7">
    <location>
        <begin position="136"/>
        <end position="185"/>
    </location>
</feature>
<dbReference type="Gene3D" id="1.10.1740.10">
    <property type="match status" value="1"/>
</dbReference>
<proteinExistence type="inferred from homology"/>
<evidence type="ECO:0000313" key="9">
    <source>
        <dbReference type="Proteomes" id="UP000198280"/>
    </source>
</evidence>
<keyword evidence="4" id="KW-0238">DNA-binding</keyword>
<dbReference type="SUPFAM" id="SSF88659">
    <property type="entry name" value="Sigma3 and sigma4 domains of RNA polymerase sigma factors"/>
    <property type="match status" value="1"/>
</dbReference>
<evidence type="ECO:0000313" key="8">
    <source>
        <dbReference type="EMBL" id="SNS89426.1"/>
    </source>
</evidence>
<accession>A0A239I6A6</accession>
<dbReference type="InterPro" id="IPR014284">
    <property type="entry name" value="RNA_pol_sigma-70_dom"/>
</dbReference>
<protein>
    <submittedName>
        <fullName evidence="8">RNA polymerase sigma-70 factor, ECF subfamily</fullName>
    </submittedName>
</protein>
<keyword evidence="9" id="KW-1185">Reference proteome</keyword>
<dbReference type="InterPro" id="IPR007627">
    <property type="entry name" value="RNA_pol_sigma70_r2"/>
</dbReference>
<dbReference type="AlphaFoldDB" id="A0A239I6A6"/>
<organism evidence="8 9">
    <name type="scientific">Actinacidiphila glaucinigra</name>
    <dbReference type="NCBI Taxonomy" id="235986"/>
    <lineage>
        <taxon>Bacteria</taxon>
        <taxon>Bacillati</taxon>
        <taxon>Actinomycetota</taxon>
        <taxon>Actinomycetes</taxon>
        <taxon>Kitasatosporales</taxon>
        <taxon>Streptomycetaceae</taxon>
        <taxon>Actinacidiphila</taxon>
    </lineage>
</organism>
<keyword evidence="3" id="KW-0731">Sigma factor</keyword>
<dbReference type="Gene3D" id="1.10.10.10">
    <property type="entry name" value="Winged helix-like DNA-binding domain superfamily/Winged helix DNA-binding domain"/>
    <property type="match status" value="1"/>
</dbReference>
<gene>
    <name evidence="8" type="ORF">SAMN05216252_11021</name>
</gene>
<keyword evidence="2" id="KW-0805">Transcription regulation</keyword>
<evidence type="ECO:0000256" key="5">
    <source>
        <dbReference type="ARBA" id="ARBA00023163"/>
    </source>
</evidence>
<feature type="domain" description="RNA polymerase sigma-70 region 2" evidence="6">
    <location>
        <begin position="37"/>
        <end position="101"/>
    </location>
</feature>
<evidence type="ECO:0000259" key="6">
    <source>
        <dbReference type="Pfam" id="PF04542"/>
    </source>
</evidence>
<evidence type="ECO:0000256" key="3">
    <source>
        <dbReference type="ARBA" id="ARBA00023082"/>
    </source>
</evidence>
<dbReference type="InterPro" id="IPR013325">
    <property type="entry name" value="RNA_pol_sigma_r2"/>
</dbReference>
<keyword evidence="5" id="KW-0804">Transcription</keyword>
<sequence>MCVNESDRREGGADILAGHDIGDADEHSAVASLIIAERDSLRRFVTGLMGRDVHAAEDVLQETMLRALQRAGRLDVHERPVRMWLFRVARNLVVDHRRRDRAVPVGITAADFAGTALEHSDDHAGLVEDRSVLLAALSALPPAHREAVVRVHVMDQTGADAAAELGVPRGTVKSRTHHGVRALRAELARRGVDGVAA</sequence>
<dbReference type="SUPFAM" id="SSF88946">
    <property type="entry name" value="Sigma2 domain of RNA polymerase sigma factors"/>
    <property type="match status" value="1"/>
</dbReference>
<evidence type="ECO:0000256" key="2">
    <source>
        <dbReference type="ARBA" id="ARBA00023015"/>
    </source>
</evidence>
<evidence type="ECO:0000259" key="7">
    <source>
        <dbReference type="Pfam" id="PF04545"/>
    </source>
</evidence>
<dbReference type="GO" id="GO:0003677">
    <property type="term" value="F:DNA binding"/>
    <property type="evidence" value="ECO:0007669"/>
    <property type="project" value="UniProtKB-KW"/>
</dbReference>
<dbReference type="InterPro" id="IPR039425">
    <property type="entry name" value="RNA_pol_sigma-70-like"/>
</dbReference>
<dbReference type="EMBL" id="FZOF01000010">
    <property type="protein sequence ID" value="SNS89426.1"/>
    <property type="molecule type" value="Genomic_DNA"/>
</dbReference>
<dbReference type="InterPro" id="IPR007630">
    <property type="entry name" value="RNA_pol_sigma70_r4"/>
</dbReference>
<reference evidence="8 9" key="1">
    <citation type="submission" date="2017-06" db="EMBL/GenBank/DDBJ databases">
        <authorList>
            <person name="Kim H.J."/>
            <person name="Triplett B.A."/>
        </authorList>
    </citation>
    <scope>NUCLEOTIDE SEQUENCE [LARGE SCALE GENOMIC DNA]</scope>
    <source>
        <strain evidence="8 9">CGMCC 4.1858</strain>
    </source>
</reference>
<dbReference type="InterPro" id="IPR036388">
    <property type="entry name" value="WH-like_DNA-bd_sf"/>
</dbReference>
<dbReference type="CDD" id="cd06171">
    <property type="entry name" value="Sigma70_r4"/>
    <property type="match status" value="1"/>
</dbReference>
<dbReference type="InterPro" id="IPR013324">
    <property type="entry name" value="RNA_pol_sigma_r3/r4-like"/>
</dbReference>
<name>A0A239I6A6_9ACTN</name>
<comment type="similarity">
    <text evidence="1">Belongs to the sigma-70 factor family. ECF subfamily.</text>
</comment>
<dbReference type="RefSeq" id="WP_245938950.1">
    <property type="nucleotide sequence ID" value="NZ_FZOF01000010.1"/>
</dbReference>
<dbReference type="PANTHER" id="PTHR43133:SF52">
    <property type="entry name" value="ECF RNA POLYMERASE SIGMA FACTOR SIGL"/>
    <property type="match status" value="1"/>
</dbReference>
<dbReference type="Pfam" id="PF04542">
    <property type="entry name" value="Sigma70_r2"/>
    <property type="match status" value="1"/>
</dbReference>
<dbReference type="GO" id="GO:0006352">
    <property type="term" value="P:DNA-templated transcription initiation"/>
    <property type="evidence" value="ECO:0007669"/>
    <property type="project" value="InterPro"/>
</dbReference>
<evidence type="ECO:0000256" key="4">
    <source>
        <dbReference type="ARBA" id="ARBA00023125"/>
    </source>
</evidence>
<dbReference type="NCBIfam" id="TIGR02937">
    <property type="entry name" value="sigma70-ECF"/>
    <property type="match status" value="1"/>
</dbReference>
<dbReference type="PANTHER" id="PTHR43133">
    <property type="entry name" value="RNA POLYMERASE ECF-TYPE SIGMA FACTO"/>
    <property type="match status" value="1"/>
</dbReference>
<dbReference type="GO" id="GO:0016987">
    <property type="term" value="F:sigma factor activity"/>
    <property type="evidence" value="ECO:0007669"/>
    <property type="project" value="UniProtKB-KW"/>
</dbReference>
<dbReference type="Proteomes" id="UP000198280">
    <property type="component" value="Unassembled WGS sequence"/>
</dbReference>
<dbReference type="Pfam" id="PF04545">
    <property type="entry name" value="Sigma70_r4"/>
    <property type="match status" value="1"/>
</dbReference>